<keyword evidence="6 9" id="KW-0456">Lyase</keyword>
<evidence type="ECO:0000256" key="6">
    <source>
        <dbReference type="ARBA" id="ARBA00023239"/>
    </source>
</evidence>
<dbReference type="InterPro" id="IPR004651">
    <property type="entry name" value="HisF"/>
</dbReference>
<dbReference type="GO" id="GO:0000105">
    <property type="term" value="P:L-histidine biosynthetic process"/>
    <property type="evidence" value="ECO:0007669"/>
    <property type="project" value="UniProtKB-UniRule"/>
</dbReference>
<proteinExistence type="inferred from homology"/>
<dbReference type="GO" id="GO:0000107">
    <property type="term" value="F:imidazoleglycerol-phosphate synthase activity"/>
    <property type="evidence" value="ECO:0007669"/>
    <property type="project" value="UniProtKB-UniRule"/>
</dbReference>
<keyword evidence="9" id="KW-0963">Cytoplasm</keyword>
<feature type="active site" evidence="9">
    <location>
        <position position="12"/>
    </location>
</feature>
<name>A0A9W5VW27_9ACTO</name>
<dbReference type="EMBL" id="AGWN01000001">
    <property type="protein sequence ID" value="EPD30532.1"/>
    <property type="molecule type" value="Genomic_DNA"/>
</dbReference>
<evidence type="ECO:0000256" key="4">
    <source>
        <dbReference type="ARBA" id="ARBA00022605"/>
    </source>
</evidence>
<evidence type="ECO:0000256" key="5">
    <source>
        <dbReference type="ARBA" id="ARBA00023102"/>
    </source>
</evidence>
<comment type="pathway">
    <text evidence="1 9">Amino-acid biosynthesis; L-histidine biosynthesis; L-histidine from 5-phospho-alpha-D-ribose 1-diphosphate: step 5/9.</text>
</comment>
<dbReference type="Pfam" id="PF00977">
    <property type="entry name" value="His_biosynth"/>
    <property type="match status" value="1"/>
</dbReference>
<dbReference type="Gene3D" id="3.20.20.70">
    <property type="entry name" value="Aldolase class I"/>
    <property type="match status" value="1"/>
</dbReference>
<dbReference type="AlphaFoldDB" id="A0A9W5VW27"/>
<comment type="subunit">
    <text evidence="3 9">Heterodimer of HisH and HisF.</text>
</comment>
<accession>A0A9W5VW27</accession>
<dbReference type="HAMAP" id="MF_01013">
    <property type="entry name" value="HisF"/>
    <property type="match status" value="1"/>
</dbReference>
<evidence type="ECO:0000256" key="1">
    <source>
        <dbReference type="ARBA" id="ARBA00005091"/>
    </source>
</evidence>
<evidence type="ECO:0000256" key="7">
    <source>
        <dbReference type="ARBA" id="ARBA00025475"/>
    </source>
</evidence>
<comment type="catalytic activity">
    <reaction evidence="8 9">
        <text>5-[(5-phospho-1-deoxy-D-ribulos-1-ylimino)methylamino]-1-(5-phospho-beta-D-ribosyl)imidazole-4-carboxamide + L-glutamine = D-erythro-1-(imidazol-4-yl)glycerol 3-phosphate + 5-amino-1-(5-phospho-beta-D-ribosyl)imidazole-4-carboxamide + L-glutamate + H(+)</text>
        <dbReference type="Rhea" id="RHEA:24793"/>
        <dbReference type="ChEBI" id="CHEBI:15378"/>
        <dbReference type="ChEBI" id="CHEBI:29985"/>
        <dbReference type="ChEBI" id="CHEBI:58278"/>
        <dbReference type="ChEBI" id="CHEBI:58359"/>
        <dbReference type="ChEBI" id="CHEBI:58475"/>
        <dbReference type="ChEBI" id="CHEBI:58525"/>
        <dbReference type="EC" id="4.3.2.10"/>
    </reaction>
</comment>
<dbReference type="RefSeq" id="WP_016443644.1">
    <property type="nucleotide sequence ID" value="NZ_KE150266.1"/>
</dbReference>
<comment type="function">
    <text evidence="7 9">IGPS catalyzes the conversion of PRFAR and glutamine to IGP, AICAR and glutamate. The HisF subunit catalyzes the cyclization activity that produces IGP and AICAR from PRFAR using the ammonia provided by the HisH subunit.</text>
</comment>
<gene>
    <name evidence="9" type="primary">hisF</name>
    <name evidence="11" type="ORF">HMPREF9238_00277</name>
</gene>
<sequence length="259" mass="26903">MNDFIKVIPCLDVKNGRVVKGVNFVHLKDAGDPAQLASAYVEAGADELTFLDISATTEGRDTMVELVAKVAGLVSIPFAVGGGIRNVEDAQRLFDAGVDKVSVNSAAIDRPDVLDELAERFGSEKIILALDARRCANGVSTPSGYEVTTHGGSKSTGIDAVGWAKDATARGIGEILLTSMDADGVQTGFDLDLLRAIREAVDVPITASGGAGEVEHFVQAARAGANAVLAASVFHFGKVSIAQVKRGLADAGFKVCGEF</sequence>
<evidence type="ECO:0000313" key="12">
    <source>
        <dbReference type="Proteomes" id="UP000014387"/>
    </source>
</evidence>
<comment type="caution">
    <text evidence="11">The sequence shown here is derived from an EMBL/GenBank/DDBJ whole genome shotgun (WGS) entry which is preliminary data.</text>
</comment>
<evidence type="ECO:0000313" key="11">
    <source>
        <dbReference type="EMBL" id="EPD30532.1"/>
    </source>
</evidence>
<keyword evidence="12" id="KW-1185">Reference proteome</keyword>
<dbReference type="Proteomes" id="UP000014387">
    <property type="component" value="Unassembled WGS sequence"/>
</dbReference>
<feature type="active site" evidence="9">
    <location>
        <position position="131"/>
    </location>
</feature>
<protein>
    <recommendedName>
        <fullName evidence="9">Imidazole glycerol phosphate synthase subunit HisF</fullName>
        <ecNumber evidence="9">4.3.2.10</ecNumber>
    </recommendedName>
    <alternativeName>
        <fullName evidence="9">IGP synthase cyclase subunit</fullName>
    </alternativeName>
    <alternativeName>
        <fullName evidence="9">IGP synthase subunit HisF</fullName>
    </alternativeName>
    <alternativeName>
        <fullName evidence="9">ImGP synthase subunit HisF</fullName>
        <shortName evidence="9">IGPS subunit HisF</shortName>
    </alternativeName>
</protein>
<evidence type="ECO:0000256" key="10">
    <source>
        <dbReference type="RuleBase" id="RU003657"/>
    </source>
</evidence>
<dbReference type="InterPro" id="IPR006062">
    <property type="entry name" value="His_biosynth"/>
</dbReference>
<dbReference type="GO" id="GO:0016829">
    <property type="term" value="F:lyase activity"/>
    <property type="evidence" value="ECO:0007669"/>
    <property type="project" value="UniProtKB-KW"/>
</dbReference>
<dbReference type="GO" id="GO:0005737">
    <property type="term" value="C:cytoplasm"/>
    <property type="evidence" value="ECO:0007669"/>
    <property type="project" value="UniProtKB-SubCell"/>
</dbReference>
<dbReference type="SUPFAM" id="SSF51366">
    <property type="entry name" value="Ribulose-phoshate binding barrel"/>
    <property type="match status" value="1"/>
</dbReference>
<dbReference type="EC" id="4.3.2.10" evidence="9"/>
<dbReference type="PANTHER" id="PTHR21235:SF2">
    <property type="entry name" value="IMIDAZOLE GLYCEROL PHOSPHATE SYNTHASE HISHF"/>
    <property type="match status" value="1"/>
</dbReference>
<dbReference type="InterPro" id="IPR013785">
    <property type="entry name" value="Aldolase_TIM"/>
</dbReference>
<dbReference type="NCBIfam" id="TIGR00735">
    <property type="entry name" value="hisF"/>
    <property type="match status" value="1"/>
</dbReference>
<evidence type="ECO:0000256" key="8">
    <source>
        <dbReference type="ARBA" id="ARBA00047838"/>
    </source>
</evidence>
<evidence type="ECO:0000256" key="2">
    <source>
        <dbReference type="ARBA" id="ARBA00009667"/>
    </source>
</evidence>
<evidence type="ECO:0000256" key="3">
    <source>
        <dbReference type="ARBA" id="ARBA00011152"/>
    </source>
</evidence>
<dbReference type="PANTHER" id="PTHR21235">
    <property type="entry name" value="IMIDAZOLE GLYCEROL PHOSPHATE SYNTHASE SUBUNIT HISF/H IGP SYNTHASE SUBUNIT HISF/H"/>
    <property type="match status" value="1"/>
</dbReference>
<comment type="similarity">
    <text evidence="2 9 10">Belongs to the HisA/HisF family.</text>
</comment>
<keyword evidence="5 9" id="KW-0368">Histidine biosynthesis</keyword>
<dbReference type="InterPro" id="IPR011060">
    <property type="entry name" value="RibuloseP-bd_barrel"/>
</dbReference>
<keyword evidence="4 9" id="KW-0028">Amino-acid biosynthesis</keyword>
<comment type="subcellular location">
    <subcellularLocation>
        <location evidence="9">Cytoplasm</location>
    </subcellularLocation>
</comment>
<evidence type="ECO:0000256" key="9">
    <source>
        <dbReference type="HAMAP-Rule" id="MF_01013"/>
    </source>
</evidence>
<dbReference type="InterPro" id="IPR050064">
    <property type="entry name" value="IGPS_HisA/HisF"/>
</dbReference>
<organism evidence="11 12">
    <name type="scientific">Gleimia europaea ACS-120-V-Col10b</name>
    <dbReference type="NCBI Taxonomy" id="883069"/>
    <lineage>
        <taxon>Bacteria</taxon>
        <taxon>Bacillati</taxon>
        <taxon>Actinomycetota</taxon>
        <taxon>Actinomycetes</taxon>
        <taxon>Actinomycetales</taxon>
        <taxon>Actinomycetaceae</taxon>
        <taxon>Gleimia</taxon>
    </lineage>
</organism>
<dbReference type="CDD" id="cd04731">
    <property type="entry name" value="HisF"/>
    <property type="match status" value="1"/>
</dbReference>
<reference evidence="11 12" key="1">
    <citation type="submission" date="2013-05" db="EMBL/GenBank/DDBJ databases">
        <title>The Genome Sequence of Actinomyces europaeus ACS-120-V-COL10B.</title>
        <authorList>
            <consortium name="The Broad Institute Genomics Platform"/>
            <person name="Earl A."/>
            <person name="Ward D."/>
            <person name="Feldgarden M."/>
            <person name="Gevers D."/>
            <person name="Saerens B."/>
            <person name="Vaneechoutte M."/>
            <person name="Walker B."/>
            <person name="Young S."/>
            <person name="Zeng Q."/>
            <person name="Gargeya S."/>
            <person name="Fitzgerald M."/>
            <person name="Haas B."/>
            <person name="Abouelleil A."/>
            <person name="Allen A.W."/>
            <person name="Alvarado L."/>
            <person name="Arachchi H.M."/>
            <person name="Berlin A.M."/>
            <person name="Chapman S.B."/>
            <person name="Gainer-Dewar J."/>
            <person name="Goldberg J."/>
            <person name="Griggs A."/>
            <person name="Gujja S."/>
            <person name="Hansen M."/>
            <person name="Howarth C."/>
            <person name="Imamovic A."/>
            <person name="Ireland A."/>
            <person name="Larimer J."/>
            <person name="McCowan C."/>
            <person name="Murphy C."/>
            <person name="Pearson M."/>
            <person name="Poon T.W."/>
            <person name="Priest M."/>
            <person name="Roberts A."/>
            <person name="Saif S."/>
            <person name="Shea T."/>
            <person name="Sisk P."/>
            <person name="Sykes S."/>
            <person name="Wortman J."/>
            <person name="Nusbaum C."/>
            <person name="Birren B."/>
        </authorList>
    </citation>
    <scope>NUCLEOTIDE SEQUENCE [LARGE SCALE GENOMIC DNA]</scope>
    <source>
        <strain evidence="11 12">ACS-120-V-Col10b</strain>
    </source>
</reference>